<evidence type="ECO:0000256" key="4">
    <source>
        <dbReference type="ARBA" id="ARBA00023163"/>
    </source>
</evidence>
<protein>
    <submittedName>
        <fullName evidence="7">Transcriptional regulator, LacI family</fullName>
    </submittedName>
</protein>
<keyword evidence="2" id="KW-0805">Transcription regulation</keyword>
<keyword evidence="8" id="KW-1185">Reference proteome</keyword>
<feature type="domain" description="HTH cro/C1-type" evidence="6">
    <location>
        <begin position="2"/>
        <end position="23"/>
    </location>
</feature>
<evidence type="ECO:0000259" key="6">
    <source>
        <dbReference type="PROSITE" id="PS50943"/>
    </source>
</evidence>
<keyword evidence="1" id="KW-0678">Repressor</keyword>
<dbReference type="PROSITE" id="PS50932">
    <property type="entry name" value="HTH_LACI_2"/>
    <property type="match status" value="1"/>
</dbReference>
<dbReference type="InterPro" id="IPR000843">
    <property type="entry name" value="HTH_LacI"/>
</dbReference>
<dbReference type="InterPro" id="IPR001387">
    <property type="entry name" value="Cro/C1-type_HTH"/>
</dbReference>
<dbReference type="SUPFAM" id="SSF47413">
    <property type="entry name" value="lambda repressor-like DNA-binding domains"/>
    <property type="match status" value="1"/>
</dbReference>
<sequence length="332" mass="35671">MKRKKVTLEQVARAAGVSRATVSLVVRKSPLVAEKTREKVEEVMARMDYVRDLGAARMRSNLSRTVGVIVPNLINSFFTEFLSGVETVMGEEDRVVLLANSQDDAARQDDILQRFRGHGVDGVILCPAVGTPNDLPRRMRNWGLPLVQSLREIGSGSSDYAGADYIAGTQLAVEHLVARGHRRIAFLSDQTATSARRERLAGFNAALTRFGADNAGTVETELSWSGAMQAAREIIALPGSPSAVLCFNDILAAGLMSGLRQNGVAPGPDLAVMGLDDLPLAQLTHPALSSVAMRPDRIGAAAARQLARRIAEPDAEITRSIIAPQLVIRDST</sequence>
<dbReference type="EMBL" id="FZQB01000018">
    <property type="protein sequence ID" value="SNT76342.1"/>
    <property type="molecule type" value="Genomic_DNA"/>
</dbReference>
<dbReference type="Pfam" id="PF13377">
    <property type="entry name" value="Peripla_BP_3"/>
    <property type="match status" value="1"/>
</dbReference>
<reference evidence="7 8" key="1">
    <citation type="submission" date="2017-07" db="EMBL/GenBank/DDBJ databases">
        <authorList>
            <person name="Sun Z.S."/>
            <person name="Albrecht U."/>
            <person name="Echele G."/>
            <person name="Lee C.C."/>
        </authorList>
    </citation>
    <scope>NUCLEOTIDE SEQUENCE [LARGE SCALE GENOMIC DNA]</scope>
    <source>
        <strain evidence="7 8">DSM 14827</strain>
    </source>
</reference>
<feature type="domain" description="HTH lacI-type" evidence="5">
    <location>
        <begin position="6"/>
        <end position="60"/>
    </location>
</feature>
<evidence type="ECO:0000256" key="1">
    <source>
        <dbReference type="ARBA" id="ARBA00022491"/>
    </source>
</evidence>
<dbReference type="Proteomes" id="UP000198307">
    <property type="component" value="Unassembled WGS sequence"/>
</dbReference>
<dbReference type="PANTHER" id="PTHR30146">
    <property type="entry name" value="LACI-RELATED TRANSCRIPTIONAL REPRESSOR"/>
    <property type="match status" value="1"/>
</dbReference>
<dbReference type="InterPro" id="IPR010982">
    <property type="entry name" value="Lambda_DNA-bd_dom_sf"/>
</dbReference>
<dbReference type="CDD" id="cd06289">
    <property type="entry name" value="PBP1_MalI-like"/>
    <property type="match status" value="1"/>
</dbReference>
<dbReference type="PANTHER" id="PTHR30146:SF148">
    <property type="entry name" value="HTH-TYPE TRANSCRIPTIONAL REPRESSOR PURR-RELATED"/>
    <property type="match status" value="1"/>
</dbReference>
<dbReference type="SMART" id="SM00354">
    <property type="entry name" value="HTH_LACI"/>
    <property type="match status" value="1"/>
</dbReference>
<evidence type="ECO:0000313" key="7">
    <source>
        <dbReference type="EMBL" id="SNT76342.1"/>
    </source>
</evidence>
<dbReference type="SUPFAM" id="SSF53822">
    <property type="entry name" value="Periplasmic binding protein-like I"/>
    <property type="match status" value="1"/>
</dbReference>
<dbReference type="PROSITE" id="PS50943">
    <property type="entry name" value="HTH_CROC1"/>
    <property type="match status" value="1"/>
</dbReference>
<dbReference type="Pfam" id="PF00356">
    <property type="entry name" value="LacI"/>
    <property type="match status" value="1"/>
</dbReference>
<evidence type="ECO:0000256" key="2">
    <source>
        <dbReference type="ARBA" id="ARBA00023015"/>
    </source>
</evidence>
<dbReference type="GO" id="GO:0000976">
    <property type="term" value="F:transcription cis-regulatory region binding"/>
    <property type="evidence" value="ECO:0007669"/>
    <property type="project" value="TreeGrafter"/>
</dbReference>
<proteinExistence type="predicted"/>
<dbReference type="AlphaFoldDB" id="A0A239Q2C5"/>
<keyword evidence="4" id="KW-0804">Transcription</keyword>
<dbReference type="InterPro" id="IPR028082">
    <property type="entry name" value="Peripla_BP_I"/>
</dbReference>
<dbReference type="GO" id="GO:0003700">
    <property type="term" value="F:DNA-binding transcription factor activity"/>
    <property type="evidence" value="ECO:0007669"/>
    <property type="project" value="TreeGrafter"/>
</dbReference>
<dbReference type="Gene3D" id="3.40.50.2300">
    <property type="match status" value="2"/>
</dbReference>
<evidence type="ECO:0000313" key="8">
    <source>
        <dbReference type="Proteomes" id="UP000198307"/>
    </source>
</evidence>
<gene>
    <name evidence="7" type="ORF">SAMN05444959_11851</name>
</gene>
<dbReference type="CDD" id="cd01392">
    <property type="entry name" value="HTH_LacI"/>
    <property type="match status" value="1"/>
</dbReference>
<name>A0A239Q2C5_9RHOB</name>
<evidence type="ECO:0000259" key="5">
    <source>
        <dbReference type="PROSITE" id="PS50932"/>
    </source>
</evidence>
<accession>A0A239Q2C5</accession>
<dbReference type="RefSeq" id="WP_089345657.1">
    <property type="nucleotide sequence ID" value="NZ_CP067131.1"/>
</dbReference>
<dbReference type="Gene3D" id="1.10.260.40">
    <property type="entry name" value="lambda repressor-like DNA-binding domains"/>
    <property type="match status" value="1"/>
</dbReference>
<keyword evidence="3" id="KW-0238">DNA-binding</keyword>
<evidence type="ECO:0000256" key="3">
    <source>
        <dbReference type="ARBA" id="ARBA00023125"/>
    </source>
</evidence>
<dbReference type="InterPro" id="IPR046335">
    <property type="entry name" value="LacI/GalR-like_sensor"/>
</dbReference>
<dbReference type="OrthoDB" id="7811243at2"/>
<organism evidence="7 8">
    <name type="scientific">Paracoccus seriniphilus</name>
    <dbReference type="NCBI Taxonomy" id="184748"/>
    <lineage>
        <taxon>Bacteria</taxon>
        <taxon>Pseudomonadati</taxon>
        <taxon>Pseudomonadota</taxon>
        <taxon>Alphaproteobacteria</taxon>
        <taxon>Rhodobacterales</taxon>
        <taxon>Paracoccaceae</taxon>
        <taxon>Paracoccus</taxon>
    </lineage>
</organism>